<evidence type="ECO:0000313" key="2">
    <source>
        <dbReference type="EMBL" id="MBB5183185.1"/>
    </source>
</evidence>
<dbReference type="AlphaFoldDB" id="A0A7W8D082"/>
<dbReference type="EMBL" id="JACHHK010000004">
    <property type="protein sequence ID" value="MBB5183185.1"/>
    <property type="molecule type" value="Genomic_DNA"/>
</dbReference>
<protein>
    <submittedName>
        <fullName evidence="2">Uncharacterized protein</fullName>
    </submittedName>
</protein>
<name>A0A7W8D082_9FIRM</name>
<accession>A0A7W8D082</accession>
<feature type="compositionally biased region" description="Basic and acidic residues" evidence="1">
    <location>
        <begin position="36"/>
        <end position="45"/>
    </location>
</feature>
<reference evidence="2 3" key="1">
    <citation type="submission" date="2020-08" db="EMBL/GenBank/DDBJ databases">
        <title>Genomic Encyclopedia of Type Strains, Phase IV (KMG-IV): sequencing the most valuable type-strain genomes for metagenomic binning, comparative biology and taxonomic classification.</title>
        <authorList>
            <person name="Goeker M."/>
        </authorList>
    </citation>
    <scope>NUCLEOTIDE SEQUENCE [LARGE SCALE GENOMIC DNA]</scope>
    <source>
        <strain evidence="2 3">DSM 25799</strain>
    </source>
</reference>
<sequence length="219" mass="25192">MFKDLMKSMFKEDVDIEEELEDDEEYPVDEVSVQAPEKKEPDIKADAAQSPAADAEKQPEIVNFDEIPPVQPFQPEQPKKETGFMDIHADGYRPHNRRRNSEYHFDRNKLKNNSRTRSNYQAIISPIFGNTHDEDKDYSKVHDAIRLEKPLNDPNFKEVLSPMYGQDLPTVTKKQTVPKMDPKKEAAKKQAVELSDMLEKPEKKTDAQQGLFDGSGKKD</sequence>
<proteinExistence type="predicted"/>
<organism evidence="2 3">
    <name type="scientific">Catenisphaera adipataccumulans</name>
    <dbReference type="NCBI Taxonomy" id="700500"/>
    <lineage>
        <taxon>Bacteria</taxon>
        <taxon>Bacillati</taxon>
        <taxon>Bacillota</taxon>
        <taxon>Erysipelotrichia</taxon>
        <taxon>Erysipelotrichales</taxon>
        <taxon>Erysipelotrichaceae</taxon>
        <taxon>Catenisphaera</taxon>
    </lineage>
</organism>
<feature type="compositionally biased region" description="Acidic residues" evidence="1">
    <location>
        <begin position="14"/>
        <end position="28"/>
    </location>
</feature>
<dbReference type="RefSeq" id="WP_183328483.1">
    <property type="nucleotide sequence ID" value="NZ_JACHHK010000004.1"/>
</dbReference>
<feature type="compositionally biased region" description="Basic and acidic residues" evidence="1">
    <location>
        <begin position="180"/>
        <end position="206"/>
    </location>
</feature>
<gene>
    <name evidence="2" type="ORF">HNQ47_001206</name>
</gene>
<comment type="caution">
    <text evidence="2">The sequence shown here is derived from an EMBL/GenBank/DDBJ whole genome shotgun (WGS) entry which is preliminary data.</text>
</comment>
<feature type="region of interest" description="Disordered" evidence="1">
    <location>
        <begin position="12"/>
        <end position="56"/>
    </location>
</feature>
<dbReference type="Proteomes" id="UP000539953">
    <property type="component" value="Unassembled WGS sequence"/>
</dbReference>
<keyword evidence="3" id="KW-1185">Reference proteome</keyword>
<feature type="region of interest" description="Disordered" evidence="1">
    <location>
        <begin position="170"/>
        <end position="219"/>
    </location>
</feature>
<evidence type="ECO:0000313" key="3">
    <source>
        <dbReference type="Proteomes" id="UP000539953"/>
    </source>
</evidence>
<evidence type="ECO:0000256" key="1">
    <source>
        <dbReference type="SAM" id="MobiDB-lite"/>
    </source>
</evidence>